<proteinExistence type="predicted"/>
<reference evidence="5 6" key="1">
    <citation type="submission" date="2024-09" db="EMBL/GenBank/DDBJ databases">
        <authorList>
            <person name="Lee S.D."/>
        </authorList>
    </citation>
    <scope>NUCLEOTIDE SEQUENCE [LARGE SCALE GENOMIC DNA]</scope>
    <source>
        <strain evidence="5 6">N1-1</strain>
    </source>
</reference>
<dbReference type="InterPro" id="IPR020550">
    <property type="entry name" value="Inositol_monophosphatase_CS"/>
</dbReference>
<sequence length="255" mass="26513">MADGISMGYFSAGGVATQAKPDGSPVTEADREVEQALRVRLAVARPQDSFIGEESGNHGTAARRWVIDPIDGTANFAAGRSEWSSLIAVEADGEVVTGMITAPALERRWWASRAAGAWTSTCRAGVLGARQTLEVSRTNALDEATAVMWPVAAHVPARRLAGATELIGRCADGGPLSNWSGVCQGAMLVATGEVDVFLHLAAGPWDIAAAVPIVEEAGGRFSDLHGGRSITSGAAVFTNGLLHEDVLAQLGHHGH</sequence>
<keyword evidence="6" id="KW-1185">Reference proteome</keyword>
<dbReference type="Pfam" id="PF00459">
    <property type="entry name" value="Inositol_P"/>
    <property type="match status" value="1"/>
</dbReference>
<keyword evidence="3" id="KW-0479">Metal-binding</keyword>
<dbReference type="PANTHER" id="PTHR20854:SF4">
    <property type="entry name" value="INOSITOL-1-MONOPHOSPHATASE-RELATED"/>
    <property type="match status" value="1"/>
</dbReference>
<evidence type="ECO:0000256" key="4">
    <source>
        <dbReference type="ARBA" id="ARBA00022842"/>
    </source>
</evidence>
<evidence type="ECO:0000256" key="3">
    <source>
        <dbReference type="ARBA" id="ARBA00022723"/>
    </source>
</evidence>
<evidence type="ECO:0000256" key="1">
    <source>
        <dbReference type="ARBA" id="ARBA00001033"/>
    </source>
</evidence>
<gene>
    <name evidence="5" type="ORF">ACEZDG_18115</name>
</gene>
<name>A0ABV6VBT5_9ACTN</name>
<keyword evidence="4" id="KW-0460">Magnesium</keyword>
<evidence type="ECO:0000256" key="2">
    <source>
        <dbReference type="ARBA" id="ARBA00013106"/>
    </source>
</evidence>
<dbReference type="PANTHER" id="PTHR20854">
    <property type="entry name" value="INOSITOL MONOPHOSPHATASE"/>
    <property type="match status" value="1"/>
</dbReference>
<dbReference type="SUPFAM" id="SSF56655">
    <property type="entry name" value="Carbohydrate phosphatase"/>
    <property type="match status" value="1"/>
</dbReference>
<dbReference type="EMBL" id="JBHEZX010000007">
    <property type="protein sequence ID" value="MFC1411180.1"/>
    <property type="molecule type" value="Genomic_DNA"/>
</dbReference>
<dbReference type="EC" id="3.1.3.25" evidence="2"/>
<protein>
    <recommendedName>
        <fullName evidence="2">inositol-phosphate phosphatase</fullName>
        <ecNumber evidence="2">3.1.3.25</ecNumber>
    </recommendedName>
</protein>
<dbReference type="Proteomes" id="UP001592582">
    <property type="component" value="Unassembled WGS sequence"/>
</dbReference>
<accession>A0ABV6VBT5</accession>
<dbReference type="PRINTS" id="PR00377">
    <property type="entry name" value="IMPHPHTASES"/>
</dbReference>
<comment type="caution">
    <text evidence="5">The sequence shown here is derived from an EMBL/GenBank/DDBJ whole genome shotgun (WGS) entry which is preliminary data.</text>
</comment>
<organism evidence="5 6">
    <name type="scientific">Streptacidiphilus alkalitolerans</name>
    <dbReference type="NCBI Taxonomy" id="3342712"/>
    <lineage>
        <taxon>Bacteria</taxon>
        <taxon>Bacillati</taxon>
        <taxon>Actinomycetota</taxon>
        <taxon>Actinomycetes</taxon>
        <taxon>Kitasatosporales</taxon>
        <taxon>Streptomycetaceae</taxon>
        <taxon>Streptacidiphilus</taxon>
    </lineage>
</organism>
<evidence type="ECO:0000313" key="5">
    <source>
        <dbReference type="EMBL" id="MFC1411180.1"/>
    </source>
</evidence>
<dbReference type="InterPro" id="IPR000760">
    <property type="entry name" value="Inositol_monophosphatase-like"/>
</dbReference>
<evidence type="ECO:0000313" key="6">
    <source>
        <dbReference type="Proteomes" id="UP001592582"/>
    </source>
</evidence>
<dbReference type="RefSeq" id="WP_380510311.1">
    <property type="nucleotide sequence ID" value="NZ_JBHEZX010000007.1"/>
</dbReference>
<comment type="catalytic activity">
    <reaction evidence="1">
        <text>a myo-inositol phosphate + H2O = myo-inositol + phosphate</text>
        <dbReference type="Rhea" id="RHEA:24056"/>
        <dbReference type="ChEBI" id="CHEBI:15377"/>
        <dbReference type="ChEBI" id="CHEBI:17268"/>
        <dbReference type="ChEBI" id="CHEBI:43474"/>
        <dbReference type="ChEBI" id="CHEBI:84139"/>
        <dbReference type="EC" id="3.1.3.25"/>
    </reaction>
</comment>
<dbReference type="PROSITE" id="PS00630">
    <property type="entry name" value="IMP_2"/>
    <property type="match status" value="1"/>
</dbReference>
<dbReference type="Gene3D" id="3.40.190.80">
    <property type="match status" value="1"/>
</dbReference>
<dbReference type="Gene3D" id="3.30.540.10">
    <property type="entry name" value="Fructose-1,6-Bisphosphatase, subunit A, domain 1"/>
    <property type="match status" value="1"/>
</dbReference>